<evidence type="ECO:0000313" key="2">
    <source>
        <dbReference type="EMBL" id="RKN38460.1"/>
    </source>
</evidence>
<protein>
    <submittedName>
        <fullName evidence="2">Uncharacterized protein</fullName>
    </submittedName>
</protein>
<dbReference type="EMBL" id="RBAK01000021">
    <property type="protein sequence ID" value="RKN38460.1"/>
    <property type="molecule type" value="Genomic_DNA"/>
</dbReference>
<proteinExistence type="predicted"/>
<keyword evidence="3" id="KW-1185">Reference proteome</keyword>
<comment type="caution">
    <text evidence="2">The sequence shown here is derived from an EMBL/GenBank/DDBJ whole genome shotgun (WGS) entry which is preliminary data.</text>
</comment>
<keyword evidence="1" id="KW-1133">Transmembrane helix</keyword>
<dbReference type="RefSeq" id="WP_120733051.1">
    <property type="nucleotide sequence ID" value="NZ_RBAK01000021.1"/>
</dbReference>
<evidence type="ECO:0000256" key="1">
    <source>
        <dbReference type="SAM" id="Phobius"/>
    </source>
</evidence>
<organism evidence="2 3">
    <name type="scientific">Micromonospora endolithica</name>
    <dbReference type="NCBI Taxonomy" id="230091"/>
    <lineage>
        <taxon>Bacteria</taxon>
        <taxon>Bacillati</taxon>
        <taxon>Actinomycetota</taxon>
        <taxon>Actinomycetes</taxon>
        <taxon>Micromonosporales</taxon>
        <taxon>Micromonosporaceae</taxon>
        <taxon>Micromonospora</taxon>
    </lineage>
</organism>
<dbReference type="AlphaFoldDB" id="A0A3A9YR64"/>
<evidence type="ECO:0000313" key="3">
    <source>
        <dbReference type="Proteomes" id="UP000281726"/>
    </source>
</evidence>
<accession>A0A3A9YR64</accession>
<keyword evidence="1" id="KW-0472">Membrane</keyword>
<name>A0A3A9YR64_9ACTN</name>
<reference evidence="2 3" key="1">
    <citation type="journal article" date="2004" name="Syst. Appl. Microbiol.">
        <title>Cryptoendolithic actinomycetes from antarctic sandstone rock samples: Micromonospora endolithica sp. nov. and two isolates related to Micromonospora coerulea Jensen 1932.</title>
        <authorList>
            <person name="Hirsch P."/>
            <person name="Mevs U."/>
            <person name="Kroppenstedt R.M."/>
            <person name="Schumann P."/>
            <person name="Stackebrandt E."/>
        </authorList>
    </citation>
    <scope>NUCLEOTIDE SEQUENCE [LARGE SCALE GENOMIC DNA]</scope>
    <source>
        <strain evidence="2 3">JCM 12677</strain>
    </source>
</reference>
<sequence length="82" mass="8587">MNNVVEALGYGLIVAFLWLVWAPLALLGGGLLLVAWANVRAARPAGTRGRTAAALGAAIGAARRAYRVQQELPDGPPVRRIA</sequence>
<keyword evidence="1" id="KW-0812">Transmembrane</keyword>
<feature type="transmembrane region" description="Helical" evidence="1">
    <location>
        <begin position="12"/>
        <end position="39"/>
    </location>
</feature>
<dbReference type="Proteomes" id="UP000281726">
    <property type="component" value="Unassembled WGS sequence"/>
</dbReference>
<gene>
    <name evidence="2" type="ORF">D7223_31130</name>
</gene>